<proteinExistence type="predicted"/>
<sequence length="422" mass="47948">MNKFQPLDLYKRHALSIWLFMLWFAVIFILGRFELWRHIGVSHMKPLFADLHAVLSAIECHGRGVNVFETNPCDVASRVHVYGSLWLELGKLGLGTVHLFSKGFLVNIVFMAISVWLIKPSSGKEFIVSALILLSPAVTLGVERANNDLIVFSLLAGSAILFAKPGRIAQIFGLLVIYLSALLKFYPSILFAAAVIIARRNKKNFLIITVIAIGLFSTWLVTNYTEFLLVKAIVPKPLDFYATGARALLAYVGRPYPWILTVPAIWLWMGFMFLIATVSIILAYRLKLSGKSHTNSTLNYVLFIFGLLVLFSTYAINSNYDYRWIFFIFTVPLLFEIKRTALNEKLPRRLVVCAFIFALITMWTEALRATGLFGLVNINIFFNIGRSTFSIELLQQFMKELSAWGLFSVLFAFAIREFPRKR</sequence>
<dbReference type="AlphaFoldDB" id="A0A953N8V2"/>
<evidence type="ECO:0008006" key="4">
    <source>
        <dbReference type="Google" id="ProtNLM"/>
    </source>
</evidence>
<feature type="transmembrane region" description="Helical" evidence="1">
    <location>
        <begin position="171"/>
        <end position="198"/>
    </location>
</feature>
<feature type="transmembrane region" description="Helical" evidence="1">
    <location>
        <begin position="15"/>
        <end position="35"/>
    </location>
</feature>
<keyword evidence="3" id="KW-1185">Reference proteome</keyword>
<dbReference type="RefSeq" id="WP_259660539.1">
    <property type="nucleotide sequence ID" value="NZ_JAHXRI010000006.1"/>
</dbReference>
<keyword evidence="1" id="KW-0472">Membrane</keyword>
<name>A0A953N8V2_9BURK</name>
<feature type="transmembrane region" description="Helical" evidence="1">
    <location>
        <begin position="322"/>
        <end position="338"/>
    </location>
</feature>
<evidence type="ECO:0000313" key="3">
    <source>
        <dbReference type="Proteomes" id="UP000739565"/>
    </source>
</evidence>
<feature type="transmembrane region" description="Helical" evidence="1">
    <location>
        <begin position="149"/>
        <end position="165"/>
    </location>
</feature>
<keyword evidence="1" id="KW-0812">Transmembrane</keyword>
<evidence type="ECO:0000313" key="2">
    <source>
        <dbReference type="EMBL" id="MBZ1350143.1"/>
    </source>
</evidence>
<feature type="transmembrane region" description="Helical" evidence="1">
    <location>
        <begin position="205"/>
        <end position="222"/>
    </location>
</feature>
<feature type="transmembrane region" description="Helical" evidence="1">
    <location>
        <begin position="265"/>
        <end position="286"/>
    </location>
</feature>
<feature type="transmembrane region" description="Helical" evidence="1">
    <location>
        <begin position="99"/>
        <end position="118"/>
    </location>
</feature>
<gene>
    <name evidence="2" type="ORF">KZZ10_05750</name>
</gene>
<evidence type="ECO:0000256" key="1">
    <source>
        <dbReference type="SAM" id="Phobius"/>
    </source>
</evidence>
<reference evidence="2" key="1">
    <citation type="submission" date="2021-07" db="EMBL/GenBank/DDBJ databases">
        <title>New genus and species of the family Alcaligenaceae.</title>
        <authorList>
            <person name="Hahn M.W."/>
        </authorList>
    </citation>
    <scope>NUCLEOTIDE SEQUENCE</scope>
    <source>
        <strain evidence="2">LF4-65</strain>
    </source>
</reference>
<protein>
    <recommendedName>
        <fullName evidence="4">DUF2029 domain-containing protein</fullName>
    </recommendedName>
</protein>
<dbReference type="EMBL" id="JAHXRI010000006">
    <property type="protein sequence ID" value="MBZ1350143.1"/>
    <property type="molecule type" value="Genomic_DNA"/>
</dbReference>
<feature type="transmembrane region" description="Helical" evidence="1">
    <location>
        <begin position="350"/>
        <end position="381"/>
    </location>
</feature>
<organism evidence="2 3">
    <name type="scientific">Zwartia hollandica</name>
    <dbReference type="NCBI Taxonomy" id="324606"/>
    <lineage>
        <taxon>Bacteria</taxon>
        <taxon>Pseudomonadati</taxon>
        <taxon>Pseudomonadota</taxon>
        <taxon>Betaproteobacteria</taxon>
        <taxon>Burkholderiales</taxon>
        <taxon>Alcaligenaceae</taxon>
        <taxon>Zwartia</taxon>
    </lineage>
</organism>
<feature type="transmembrane region" description="Helical" evidence="1">
    <location>
        <begin position="401"/>
        <end position="418"/>
    </location>
</feature>
<comment type="caution">
    <text evidence="2">The sequence shown here is derived from an EMBL/GenBank/DDBJ whole genome shotgun (WGS) entry which is preliminary data.</text>
</comment>
<dbReference type="Proteomes" id="UP000739565">
    <property type="component" value="Unassembled WGS sequence"/>
</dbReference>
<accession>A0A953N8V2</accession>
<feature type="transmembrane region" description="Helical" evidence="1">
    <location>
        <begin position="298"/>
        <end position="316"/>
    </location>
</feature>
<keyword evidence="1" id="KW-1133">Transmembrane helix</keyword>